<evidence type="ECO:0000256" key="7">
    <source>
        <dbReference type="ARBA" id="ARBA00022692"/>
    </source>
</evidence>
<dbReference type="EMBL" id="JPEN01000103">
    <property type="protein sequence ID" value="KGM36459.1"/>
    <property type="molecule type" value="Genomic_DNA"/>
</dbReference>
<keyword evidence="6" id="KW-1003">Cell membrane</keyword>
<evidence type="ECO:0000256" key="3">
    <source>
        <dbReference type="ARBA" id="ARBA00011131"/>
    </source>
</evidence>
<evidence type="ECO:0000256" key="1">
    <source>
        <dbReference type="ARBA" id="ARBA00004651"/>
    </source>
</evidence>
<accession>A0A0A0DED4</accession>
<protein>
    <recommendedName>
        <fullName evidence="4">Putative hemin transport system permease protein HrtB</fullName>
    </recommendedName>
</protein>
<name>A0A0A0DED4_9STRE</name>
<organism evidence="13 14">
    <name type="scientific">Streptococcus sinensis</name>
    <dbReference type="NCBI Taxonomy" id="176090"/>
    <lineage>
        <taxon>Bacteria</taxon>
        <taxon>Bacillati</taxon>
        <taxon>Bacillota</taxon>
        <taxon>Bacilli</taxon>
        <taxon>Lactobacillales</taxon>
        <taxon>Streptococcaceae</taxon>
        <taxon>Streptococcus</taxon>
    </lineage>
</organism>
<keyword evidence="5" id="KW-0813">Transport</keyword>
<comment type="function">
    <text evidence="10">Part of the ABC transporter complex hrt involved in hemin import. Responsible for the translocation of the substrate across the membrane.</text>
</comment>
<feature type="transmembrane region" description="Helical" evidence="11">
    <location>
        <begin position="15"/>
        <end position="39"/>
    </location>
</feature>
<feature type="transmembrane region" description="Helical" evidence="11">
    <location>
        <begin position="318"/>
        <end position="338"/>
    </location>
</feature>
<proteinExistence type="inferred from homology"/>
<keyword evidence="7 11" id="KW-0812">Transmembrane</keyword>
<dbReference type="InterPro" id="IPR003838">
    <property type="entry name" value="ABC3_permease_C"/>
</dbReference>
<dbReference type="eggNOG" id="COG0577">
    <property type="taxonomic scope" value="Bacteria"/>
</dbReference>
<evidence type="ECO:0000256" key="2">
    <source>
        <dbReference type="ARBA" id="ARBA00008697"/>
    </source>
</evidence>
<sequence>MFLAFKEIVYSRGRYRMVVAVVFLITYMVFFLSSLSVGLARLNRLALDQWQAESIVLSEYANKNLVASTLKEEEYNSLLQGDSIAALGQTSAVANYEDGTDKLNAQIFGLSWNSFLAPDIIEGRPAETAYEVIADKRLQQKGVKLGDQLQLNGSERLYQVVGFTEDNSFLTQPVLFMTLEDFRELKYGSSQVKNISALVVKDSQKIEETGLSQLSMSDFIENIPGYQPQVLTFSFMIGAMVLITFLVLGIFMYIITIQKTQLYGIMRAQGIASGKIIASIFWQIFILSTLGISLAVLALLGTQLVLPASIPFYSDWRAYAGLIVLIVFMSLAGGLLSIHRVLTIDPITAIGGE</sequence>
<comment type="subcellular location">
    <subcellularLocation>
        <location evidence="1">Cell membrane</location>
        <topology evidence="1">Multi-pass membrane protein</topology>
    </subcellularLocation>
</comment>
<evidence type="ECO:0000256" key="5">
    <source>
        <dbReference type="ARBA" id="ARBA00022448"/>
    </source>
</evidence>
<evidence type="ECO:0000313" key="13">
    <source>
        <dbReference type="EMBL" id="KGM36459.1"/>
    </source>
</evidence>
<dbReference type="PATRIC" id="fig|176090.4.peg.1763"/>
<dbReference type="STRING" id="176090.SSIN_1816"/>
<evidence type="ECO:0000313" key="14">
    <source>
        <dbReference type="Proteomes" id="UP000030019"/>
    </source>
</evidence>
<dbReference type="GO" id="GO:0005886">
    <property type="term" value="C:plasma membrane"/>
    <property type="evidence" value="ECO:0007669"/>
    <property type="project" value="UniProtKB-SubCell"/>
</dbReference>
<feature type="transmembrane region" description="Helical" evidence="11">
    <location>
        <begin position="230"/>
        <end position="255"/>
    </location>
</feature>
<evidence type="ECO:0000256" key="10">
    <source>
        <dbReference type="ARBA" id="ARBA00024973"/>
    </source>
</evidence>
<evidence type="ECO:0000256" key="4">
    <source>
        <dbReference type="ARBA" id="ARBA00016962"/>
    </source>
</evidence>
<reference evidence="13 14" key="1">
    <citation type="submission" date="2014-06" db="EMBL/GenBank/DDBJ databases">
        <authorList>
            <person name="Teng J.L."/>
            <person name="Huang Y."/>
            <person name="Tse H."/>
            <person name="Lau S.K."/>
            <person name="Woo P.C."/>
        </authorList>
    </citation>
    <scope>NUCLEOTIDE SEQUENCE [LARGE SCALE GENOMIC DNA]</scope>
    <source>
        <strain evidence="13 14">HKU4</strain>
    </source>
</reference>
<evidence type="ECO:0000256" key="9">
    <source>
        <dbReference type="ARBA" id="ARBA00023136"/>
    </source>
</evidence>
<feature type="transmembrane region" description="Helical" evidence="11">
    <location>
        <begin position="276"/>
        <end position="306"/>
    </location>
</feature>
<keyword evidence="8 11" id="KW-1133">Transmembrane helix</keyword>
<dbReference type="Proteomes" id="UP000030019">
    <property type="component" value="Unassembled WGS sequence"/>
</dbReference>
<comment type="similarity">
    <text evidence="2">Belongs to the ABC-4 integral membrane protein family. HrtB subfamily.</text>
</comment>
<evidence type="ECO:0000259" key="12">
    <source>
        <dbReference type="Pfam" id="PF02687"/>
    </source>
</evidence>
<comment type="caution">
    <text evidence="13">The sequence shown here is derived from an EMBL/GenBank/DDBJ whole genome shotgun (WGS) entry which is preliminary data.</text>
</comment>
<comment type="subunit">
    <text evidence="3">The complex is composed of two ATP-binding proteins (HrtA), two transmembrane proteins (HrtB) and a solute-binding protein.</text>
</comment>
<dbReference type="InterPro" id="IPR051125">
    <property type="entry name" value="ABC-4/HrtB_transporter"/>
</dbReference>
<keyword evidence="9 11" id="KW-0472">Membrane</keyword>
<keyword evidence="14" id="KW-1185">Reference proteome</keyword>
<dbReference type="AlphaFoldDB" id="A0A0A0DED4"/>
<evidence type="ECO:0000256" key="8">
    <source>
        <dbReference type="ARBA" id="ARBA00022989"/>
    </source>
</evidence>
<evidence type="ECO:0000256" key="11">
    <source>
        <dbReference type="SAM" id="Phobius"/>
    </source>
</evidence>
<dbReference type="RefSeq" id="WP_037618050.1">
    <property type="nucleotide sequence ID" value="NZ_JPEN01000103.1"/>
</dbReference>
<feature type="domain" description="ABC3 transporter permease C-terminal" evidence="12">
    <location>
        <begin position="235"/>
        <end position="346"/>
    </location>
</feature>
<gene>
    <name evidence="13" type="ORF">SSIN_1816</name>
</gene>
<dbReference type="PANTHER" id="PTHR43738">
    <property type="entry name" value="ABC TRANSPORTER, MEMBRANE PROTEIN"/>
    <property type="match status" value="1"/>
</dbReference>
<evidence type="ECO:0000256" key="6">
    <source>
        <dbReference type="ARBA" id="ARBA00022475"/>
    </source>
</evidence>
<dbReference type="PANTHER" id="PTHR43738:SF1">
    <property type="entry name" value="HEMIN TRANSPORT SYSTEM PERMEASE PROTEIN HRTB-RELATED"/>
    <property type="match status" value="1"/>
</dbReference>
<dbReference type="Pfam" id="PF02687">
    <property type="entry name" value="FtsX"/>
    <property type="match status" value="1"/>
</dbReference>